<organism evidence="1 2">
    <name type="scientific">Gellertiella hungarica</name>
    <dbReference type="NCBI Taxonomy" id="1572859"/>
    <lineage>
        <taxon>Bacteria</taxon>
        <taxon>Pseudomonadati</taxon>
        <taxon>Pseudomonadota</taxon>
        <taxon>Alphaproteobacteria</taxon>
        <taxon>Hyphomicrobiales</taxon>
        <taxon>Rhizobiaceae</taxon>
        <taxon>Gellertiella</taxon>
    </lineage>
</organism>
<comment type="caution">
    <text evidence="1">The sequence shown here is derived from an EMBL/GenBank/DDBJ whole genome shotgun (WGS) entry which is preliminary data.</text>
</comment>
<reference evidence="1 2" key="1">
    <citation type="submission" date="2020-08" db="EMBL/GenBank/DDBJ databases">
        <title>Genomic Encyclopedia of Type Strains, Phase IV (KMG-IV): sequencing the most valuable type-strain genomes for metagenomic binning, comparative biology and taxonomic classification.</title>
        <authorList>
            <person name="Goeker M."/>
        </authorList>
    </citation>
    <scope>NUCLEOTIDE SEQUENCE [LARGE SCALE GENOMIC DNA]</scope>
    <source>
        <strain evidence="1 2">DSM 29853</strain>
    </source>
</reference>
<proteinExistence type="predicted"/>
<evidence type="ECO:0008006" key="3">
    <source>
        <dbReference type="Google" id="ProtNLM"/>
    </source>
</evidence>
<dbReference type="Proteomes" id="UP000528286">
    <property type="component" value="Unassembled WGS sequence"/>
</dbReference>
<accession>A0A7W6J4Q4</accession>
<keyword evidence="2" id="KW-1185">Reference proteome</keyword>
<dbReference type="RefSeq" id="WP_183365998.1">
    <property type="nucleotide sequence ID" value="NZ_JACIEZ010000003.1"/>
</dbReference>
<sequence length="204" mass="22081">MLEIVSPSLSRNLASYGAVSADLGVSYPEEMQTIEMLIAQASAAIETWCGRRFAEETYRETIRIERSTECVVVSCFPVTEVRSVSLNGRAISISDLEQGDGGALFLTRSGVRTLWEAGRAVIQYKAGFTLPDTSGCTLPQDITRAATLLVKQAYFARRRDPSIRSEESSGVGATSYGLNGLGNGNDLPPEVQGLLARYRDSVGF</sequence>
<evidence type="ECO:0000313" key="2">
    <source>
        <dbReference type="Proteomes" id="UP000528286"/>
    </source>
</evidence>
<evidence type="ECO:0000313" key="1">
    <source>
        <dbReference type="EMBL" id="MBB4064737.1"/>
    </source>
</evidence>
<protein>
    <recommendedName>
        <fullName evidence="3">Phage gp6-like head-tail connector protein</fullName>
    </recommendedName>
</protein>
<dbReference type="EMBL" id="JACIEZ010000003">
    <property type="protein sequence ID" value="MBB4064737.1"/>
    <property type="molecule type" value="Genomic_DNA"/>
</dbReference>
<dbReference type="AlphaFoldDB" id="A0A7W6J4Q4"/>
<name>A0A7W6J4Q4_9HYPH</name>
<gene>
    <name evidence="1" type="ORF">GGR23_001924</name>
</gene>